<protein>
    <submittedName>
        <fullName evidence="3">Uncharacterized protein</fullName>
    </submittedName>
</protein>
<dbReference type="InterPro" id="IPR000219">
    <property type="entry name" value="DH_dom"/>
</dbReference>
<dbReference type="AlphaFoldDB" id="A0A7R8ZMB8"/>
<dbReference type="Gene3D" id="2.30.29.30">
    <property type="entry name" value="Pleckstrin-homology domain (PH domain)/Phosphotyrosine-binding domain (PTB)"/>
    <property type="match status" value="1"/>
</dbReference>
<dbReference type="SUPFAM" id="SSF50729">
    <property type="entry name" value="PH domain-like"/>
    <property type="match status" value="1"/>
</dbReference>
<comment type="subcellular location">
    <subcellularLocation>
        <location evidence="1">Cytoplasm</location>
    </subcellularLocation>
</comment>
<dbReference type="PROSITE" id="PS50010">
    <property type="entry name" value="DH_2"/>
    <property type="match status" value="1"/>
</dbReference>
<dbReference type="SUPFAM" id="SSF48065">
    <property type="entry name" value="DBL homology domain (DH-domain)"/>
    <property type="match status" value="1"/>
</dbReference>
<dbReference type="Gene3D" id="2.60.40.150">
    <property type="entry name" value="C2 domain"/>
    <property type="match status" value="1"/>
</dbReference>
<dbReference type="InterPro" id="IPR051480">
    <property type="entry name" value="Endocytic_GEF_Adapter"/>
</dbReference>
<dbReference type="SMART" id="SM00325">
    <property type="entry name" value="RhoGEF"/>
    <property type="match status" value="1"/>
</dbReference>
<dbReference type="PROSITE" id="PS50003">
    <property type="entry name" value="PH_DOMAIN"/>
    <property type="match status" value="1"/>
</dbReference>
<evidence type="ECO:0000256" key="2">
    <source>
        <dbReference type="ARBA" id="ARBA00022490"/>
    </source>
</evidence>
<dbReference type="InterPro" id="IPR035892">
    <property type="entry name" value="C2_domain_sf"/>
</dbReference>
<keyword evidence="2" id="KW-0963">Cytoplasm</keyword>
<dbReference type="GO" id="GO:0005085">
    <property type="term" value="F:guanyl-nucleotide exchange factor activity"/>
    <property type="evidence" value="ECO:0007669"/>
    <property type="project" value="InterPro"/>
</dbReference>
<name>A0A7R8ZMB8_9CRUS</name>
<dbReference type="InterPro" id="IPR000008">
    <property type="entry name" value="C2_dom"/>
</dbReference>
<dbReference type="InterPro" id="IPR011993">
    <property type="entry name" value="PH-like_dom_sf"/>
</dbReference>
<dbReference type="PANTHER" id="PTHR46006:SF6">
    <property type="entry name" value="INTERSECTIN-2 ISOFORM X1"/>
    <property type="match status" value="1"/>
</dbReference>
<dbReference type="PROSITE" id="PS50004">
    <property type="entry name" value="C2"/>
    <property type="match status" value="1"/>
</dbReference>
<dbReference type="PANTHER" id="PTHR46006">
    <property type="entry name" value="RHO GUANINE NUCLEOTIDE EXCHANGE FACTOR AT 64C, ISOFORM A"/>
    <property type="match status" value="1"/>
</dbReference>
<accession>A0A7R8ZMB8</accession>
<reference evidence="3" key="1">
    <citation type="submission" date="2020-11" db="EMBL/GenBank/DDBJ databases">
        <authorList>
            <person name="Tran Van P."/>
        </authorList>
    </citation>
    <scope>NUCLEOTIDE SEQUENCE</scope>
</reference>
<dbReference type="EMBL" id="OB660557">
    <property type="protein sequence ID" value="CAD7225356.1"/>
    <property type="molecule type" value="Genomic_DNA"/>
</dbReference>
<dbReference type="Gene3D" id="1.20.900.10">
    <property type="entry name" value="Dbl homology (DH) domain"/>
    <property type="match status" value="1"/>
</dbReference>
<sequence length="459" mass="50980">MELEEVTEVEKVTEVEEVTEMEEVTEVDEESFIISLGSNLAAYASALRAELAAPASYATTAEITQVSALRVRKKMSPDGVISTVGDVLCENIPTLTPYIRFCAAQLNAASFLQMKTQANAEFQEAVKRCQSSPAVKGMPLSAFMLKPMQRITRYPLLIEKIVQATPPEHPDNSNIKEALNKAVELCNQVNEGVRERENSDQLEWMQRNIKLDGLSQKLTFNALTNMMGSRKFIYCAPLVLSQLEVQGGQTEPTAFSLRIPASSSDERHEPQLSATIALRAPSQKDRDAWVSQIQKAIAAYAEAEKSWFFRQRSKIQAVDTSEPAGRILVVILEACDLAQSGEGSGDRVDPYCEVSMGSQINRTSVVIGNRNPKWNASMQFIVKDIEQDVLCLTVYGKDDFAPNAFLGRTEVRVSELKVKHTGGGPLLQKLRLHEVQSGELHLKMDLQLFNDRRIAGRRS</sequence>
<evidence type="ECO:0000256" key="1">
    <source>
        <dbReference type="ARBA" id="ARBA00004496"/>
    </source>
</evidence>
<dbReference type="SUPFAM" id="SSF49562">
    <property type="entry name" value="C2 domain (Calcium/lipid-binding domain, CaLB)"/>
    <property type="match status" value="1"/>
</dbReference>
<dbReference type="Pfam" id="PF00621">
    <property type="entry name" value="RhoGEF"/>
    <property type="match status" value="1"/>
</dbReference>
<organism evidence="3">
    <name type="scientific">Cyprideis torosa</name>
    <dbReference type="NCBI Taxonomy" id="163714"/>
    <lineage>
        <taxon>Eukaryota</taxon>
        <taxon>Metazoa</taxon>
        <taxon>Ecdysozoa</taxon>
        <taxon>Arthropoda</taxon>
        <taxon>Crustacea</taxon>
        <taxon>Oligostraca</taxon>
        <taxon>Ostracoda</taxon>
        <taxon>Podocopa</taxon>
        <taxon>Podocopida</taxon>
        <taxon>Cytherocopina</taxon>
        <taxon>Cytheroidea</taxon>
        <taxon>Cytherideidae</taxon>
        <taxon>Cyprideis</taxon>
    </lineage>
</organism>
<proteinExistence type="predicted"/>
<dbReference type="InterPro" id="IPR035899">
    <property type="entry name" value="DBL_dom_sf"/>
</dbReference>
<dbReference type="Pfam" id="PF00168">
    <property type="entry name" value="C2"/>
    <property type="match status" value="1"/>
</dbReference>
<dbReference type="SMART" id="SM00239">
    <property type="entry name" value="C2"/>
    <property type="match status" value="1"/>
</dbReference>
<evidence type="ECO:0000313" key="3">
    <source>
        <dbReference type="EMBL" id="CAD7225356.1"/>
    </source>
</evidence>
<dbReference type="GO" id="GO:0005737">
    <property type="term" value="C:cytoplasm"/>
    <property type="evidence" value="ECO:0007669"/>
    <property type="project" value="UniProtKB-SubCell"/>
</dbReference>
<dbReference type="OrthoDB" id="207120at2759"/>
<dbReference type="InterPro" id="IPR001849">
    <property type="entry name" value="PH_domain"/>
</dbReference>
<dbReference type="GO" id="GO:0035025">
    <property type="term" value="P:positive regulation of Rho protein signal transduction"/>
    <property type="evidence" value="ECO:0007669"/>
    <property type="project" value="TreeGrafter"/>
</dbReference>
<gene>
    <name evidence="3" type="ORF">CTOB1V02_LOCUS3300</name>
</gene>
<dbReference type="CDD" id="cd00160">
    <property type="entry name" value="RhoGEF"/>
    <property type="match status" value="1"/>
</dbReference>